<name>A0A7C9VCD3_9BRAD</name>
<accession>A0A7C9VCD3</accession>
<organism evidence="2 3">
    <name type="scientific">Candidatus Afipia apatlaquensis</name>
    <dbReference type="NCBI Taxonomy" id="2712852"/>
    <lineage>
        <taxon>Bacteria</taxon>
        <taxon>Pseudomonadati</taxon>
        <taxon>Pseudomonadota</taxon>
        <taxon>Alphaproteobacteria</taxon>
        <taxon>Hyphomicrobiales</taxon>
        <taxon>Nitrobacteraceae</taxon>
        <taxon>Afipia</taxon>
    </lineage>
</organism>
<gene>
    <name evidence="2" type="ORF">G4V63_05595</name>
</gene>
<comment type="caution">
    <text evidence="2">The sequence shown here is derived from an EMBL/GenBank/DDBJ whole genome shotgun (WGS) entry which is preliminary data.</text>
</comment>
<feature type="region of interest" description="Disordered" evidence="1">
    <location>
        <begin position="1"/>
        <end position="21"/>
    </location>
</feature>
<dbReference type="PROSITE" id="PS51318">
    <property type="entry name" value="TAT"/>
    <property type="match status" value="1"/>
</dbReference>
<feature type="compositionally biased region" description="Low complexity" evidence="1">
    <location>
        <begin position="1"/>
        <end position="14"/>
    </location>
</feature>
<dbReference type="EMBL" id="JAAMRR010000286">
    <property type="protein sequence ID" value="NGX94708.1"/>
    <property type="molecule type" value="Genomic_DNA"/>
</dbReference>
<evidence type="ECO:0000313" key="3">
    <source>
        <dbReference type="Proteomes" id="UP000480266"/>
    </source>
</evidence>
<sequence length="76" mass="8339">MSKPSKSKASPEAPQDAKGLDRRRFFMMGGSVVAAAATAVPLATEAEADESQAERVKARYKADSPDVKNYYRVNRY</sequence>
<dbReference type="AlphaFoldDB" id="A0A7C9VCD3"/>
<dbReference type="Proteomes" id="UP000480266">
    <property type="component" value="Unassembled WGS sequence"/>
</dbReference>
<evidence type="ECO:0008006" key="4">
    <source>
        <dbReference type="Google" id="ProtNLM"/>
    </source>
</evidence>
<reference evidence="2" key="1">
    <citation type="submission" date="2020-02" db="EMBL/GenBank/DDBJ databases">
        <title>Draft genome sequence of Candidatus Afipia apatlaquensis IBT-C3, a potential strain for decolorization of textile dyes.</title>
        <authorList>
            <person name="Sanchez-Reyes A."/>
            <person name="Breton-Deval L."/>
            <person name="Mangelson H."/>
            <person name="Sanchez-Flores A."/>
        </authorList>
    </citation>
    <scope>NUCLEOTIDE SEQUENCE [LARGE SCALE GENOMIC DNA]</scope>
    <source>
        <strain evidence="2">IBT-C3</strain>
    </source>
</reference>
<proteinExistence type="predicted"/>
<keyword evidence="3" id="KW-1185">Reference proteome</keyword>
<evidence type="ECO:0000313" key="2">
    <source>
        <dbReference type="EMBL" id="NGX94708.1"/>
    </source>
</evidence>
<protein>
    <recommendedName>
        <fullName evidence="4">Formate dehydrogenase</fullName>
    </recommendedName>
</protein>
<evidence type="ECO:0000256" key="1">
    <source>
        <dbReference type="SAM" id="MobiDB-lite"/>
    </source>
</evidence>
<dbReference type="InterPro" id="IPR006311">
    <property type="entry name" value="TAT_signal"/>
</dbReference>